<proteinExistence type="predicted"/>
<organism evidence="2">
    <name type="scientific">freshwater metagenome</name>
    <dbReference type="NCBI Taxonomy" id="449393"/>
    <lineage>
        <taxon>unclassified sequences</taxon>
        <taxon>metagenomes</taxon>
        <taxon>ecological metagenomes</taxon>
    </lineage>
</organism>
<protein>
    <submittedName>
        <fullName evidence="2">Unannotated protein</fullName>
    </submittedName>
</protein>
<reference evidence="2" key="1">
    <citation type="submission" date="2020-05" db="EMBL/GenBank/DDBJ databases">
        <authorList>
            <person name="Chiriac C."/>
            <person name="Salcher M."/>
            <person name="Ghai R."/>
            <person name="Kavagutti S V."/>
        </authorList>
    </citation>
    <scope>NUCLEOTIDE SEQUENCE</scope>
</reference>
<keyword evidence="1" id="KW-0812">Transmembrane</keyword>
<dbReference type="AlphaFoldDB" id="A0A6J6FBA3"/>
<evidence type="ECO:0000313" key="2">
    <source>
        <dbReference type="EMBL" id="CAB4584705.1"/>
    </source>
</evidence>
<name>A0A6J6FBA3_9ZZZZ</name>
<evidence type="ECO:0000256" key="1">
    <source>
        <dbReference type="SAM" id="Phobius"/>
    </source>
</evidence>
<feature type="transmembrane region" description="Helical" evidence="1">
    <location>
        <begin position="39"/>
        <end position="60"/>
    </location>
</feature>
<keyword evidence="1" id="KW-1133">Transmembrane helix</keyword>
<gene>
    <name evidence="2" type="ORF">UFOPK1766_00671</name>
</gene>
<sequence length="61" mass="6681">MLLKPFSTAFLASKAAPIITDGFEVLVQEVMDAITTSPFETVVAFPFTFISILFLLVLSLK</sequence>
<accession>A0A6J6FBA3</accession>
<dbReference type="EMBL" id="CAEZTW010000118">
    <property type="protein sequence ID" value="CAB4584705.1"/>
    <property type="molecule type" value="Genomic_DNA"/>
</dbReference>
<keyword evidence="1" id="KW-0472">Membrane</keyword>